<comment type="caution">
    <text evidence="2">The sequence shown here is derived from an EMBL/GenBank/DDBJ whole genome shotgun (WGS) entry which is preliminary data.</text>
</comment>
<dbReference type="RefSeq" id="WP_311599521.1">
    <property type="nucleotide sequence ID" value="NZ_JAVREM010000019.1"/>
</dbReference>
<dbReference type="PANTHER" id="PTHR36833:SF1">
    <property type="entry name" value="INTEGRAL MEMBRANE TRANSPORT PROTEIN"/>
    <property type="match status" value="1"/>
</dbReference>
<feature type="transmembrane region" description="Helical" evidence="1">
    <location>
        <begin position="31"/>
        <end position="52"/>
    </location>
</feature>
<proteinExistence type="predicted"/>
<feature type="transmembrane region" description="Helical" evidence="1">
    <location>
        <begin position="209"/>
        <end position="228"/>
    </location>
</feature>
<evidence type="ECO:0000313" key="3">
    <source>
        <dbReference type="Proteomes" id="UP001183420"/>
    </source>
</evidence>
<keyword evidence="3" id="KW-1185">Reference proteome</keyword>
<protein>
    <submittedName>
        <fullName evidence="2">ABC-2 family transporter protein</fullName>
    </submittedName>
</protein>
<evidence type="ECO:0000256" key="1">
    <source>
        <dbReference type="SAM" id="Phobius"/>
    </source>
</evidence>
<keyword evidence="1" id="KW-0812">Transmembrane</keyword>
<dbReference type="PANTHER" id="PTHR36833">
    <property type="entry name" value="SLR0610 PROTEIN-RELATED"/>
    <property type="match status" value="1"/>
</dbReference>
<organism evidence="2 3">
    <name type="scientific">Streptomyces millisiae</name>
    <dbReference type="NCBI Taxonomy" id="3075542"/>
    <lineage>
        <taxon>Bacteria</taxon>
        <taxon>Bacillati</taxon>
        <taxon>Actinomycetota</taxon>
        <taxon>Actinomycetes</taxon>
        <taxon>Kitasatosporales</taxon>
        <taxon>Streptomycetaceae</taxon>
        <taxon>Streptomyces</taxon>
    </lineage>
</organism>
<dbReference type="Pfam" id="PF06182">
    <property type="entry name" value="ABC2_membrane_6"/>
    <property type="match status" value="1"/>
</dbReference>
<keyword evidence="1" id="KW-1133">Transmembrane helix</keyword>
<reference evidence="3" key="1">
    <citation type="submission" date="2023-07" db="EMBL/GenBank/DDBJ databases">
        <title>30 novel species of actinomycetes from the DSMZ collection.</title>
        <authorList>
            <person name="Nouioui I."/>
        </authorList>
    </citation>
    <scope>NUCLEOTIDE SEQUENCE [LARGE SCALE GENOMIC DNA]</scope>
    <source>
        <strain evidence="3">DSM 44918</strain>
    </source>
</reference>
<feature type="transmembrane region" description="Helical" evidence="1">
    <location>
        <begin position="240"/>
        <end position="260"/>
    </location>
</feature>
<gene>
    <name evidence="2" type="ORF">RNC47_16465</name>
</gene>
<name>A0ABU2LSB9_9ACTN</name>
<accession>A0ABU2LSB9</accession>
<dbReference type="Proteomes" id="UP001183420">
    <property type="component" value="Unassembled WGS sequence"/>
</dbReference>
<dbReference type="InterPro" id="IPR010390">
    <property type="entry name" value="ABC-2_transporter-like"/>
</dbReference>
<feature type="transmembrane region" description="Helical" evidence="1">
    <location>
        <begin position="149"/>
        <end position="171"/>
    </location>
</feature>
<evidence type="ECO:0000313" key="2">
    <source>
        <dbReference type="EMBL" id="MDT0319933.1"/>
    </source>
</evidence>
<dbReference type="EMBL" id="JAVREM010000019">
    <property type="protein sequence ID" value="MDT0319933.1"/>
    <property type="molecule type" value="Genomic_DNA"/>
</dbReference>
<keyword evidence="1" id="KW-0472">Membrane</keyword>
<sequence length="272" mass="29087">MPAANPVPRHRAYLILAGAAYRSQLQYRGNLLLTLAGGVAYQGVGLAFLWAVTSRFGELGGWSLAEIAFLYGMRVTAHGLLMVPTSQLHSLDLTIRTGEFDRYLVRPAGALTQLLCRQVHLPTLGDLATGLVVLTVAARQVGFEPTPTALLHLSLALVGGALVEGACQLALASFSFRMLSNLALRGLVDDIMNTFGGYPLKAFPDTARLALTYLVPVAFVAYLPAGVLLDRTEGLHVAPWLAYAAPLAGPVLYAAAYLLWRGQLRHYASSGT</sequence>